<keyword evidence="1" id="KW-1133">Transmembrane helix</keyword>
<keyword evidence="1" id="KW-0472">Membrane</keyword>
<reference evidence="3" key="1">
    <citation type="journal article" date="2019" name="Int. J. Syst. Evol. Microbiol.">
        <title>The Global Catalogue of Microorganisms (GCM) 10K type strain sequencing project: providing services to taxonomists for standard genome sequencing and annotation.</title>
        <authorList>
            <consortium name="The Broad Institute Genomics Platform"/>
            <consortium name="The Broad Institute Genome Sequencing Center for Infectious Disease"/>
            <person name="Wu L."/>
            <person name="Ma J."/>
        </authorList>
    </citation>
    <scope>NUCLEOTIDE SEQUENCE [LARGE SCALE GENOMIC DNA]</scope>
    <source>
        <strain evidence="3">CGMCC 1.16026</strain>
    </source>
</reference>
<keyword evidence="3" id="KW-1185">Reference proteome</keyword>
<dbReference type="EMBL" id="JBHSWI010000001">
    <property type="protein sequence ID" value="MFC6644251.1"/>
    <property type="molecule type" value="Genomic_DNA"/>
</dbReference>
<evidence type="ECO:0000313" key="2">
    <source>
        <dbReference type="EMBL" id="MFC6644251.1"/>
    </source>
</evidence>
<evidence type="ECO:0000256" key="1">
    <source>
        <dbReference type="SAM" id="Phobius"/>
    </source>
</evidence>
<dbReference type="RefSeq" id="WP_263372191.1">
    <property type="nucleotide sequence ID" value="NZ_JAGSYD010000004.1"/>
</dbReference>
<organism evidence="2 3">
    <name type="scientific">Granulicella cerasi</name>
    <dbReference type="NCBI Taxonomy" id="741063"/>
    <lineage>
        <taxon>Bacteria</taxon>
        <taxon>Pseudomonadati</taxon>
        <taxon>Acidobacteriota</taxon>
        <taxon>Terriglobia</taxon>
        <taxon>Terriglobales</taxon>
        <taxon>Acidobacteriaceae</taxon>
        <taxon>Granulicella</taxon>
    </lineage>
</organism>
<gene>
    <name evidence="2" type="ORF">ACFQBQ_01315</name>
</gene>
<feature type="transmembrane region" description="Helical" evidence="1">
    <location>
        <begin position="21"/>
        <end position="42"/>
    </location>
</feature>
<dbReference type="Proteomes" id="UP001596391">
    <property type="component" value="Unassembled WGS sequence"/>
</dbReference>
<keyword evidence="1" id="KW-0812">Transmembrane</keyword>
<feature type="transmembrane region" description="Helical" evidence="1">
    <location>
        <begin position="48"/>
        <end position="67"/>
    </location>
</feature>
<name>A0ABW1Z3X4_9BACT</name>
<proteinExistence type="predicted"/>
<evidence type="ECO:0000313" key="3">
    <source>
        <dbReference type="Proteomes" id="UP001596391"/>
    </source>
</evidence>
<protein>
    <submittedName>
        <fullName evidence="2">Uncharacterized protein</fullName>
    </submittedName>
</protein>
<sequence>MASLLDRLIKLCDEQKHDPKLTIIIFSFLPLSFVIDLAHHWRSIGWEFWKPALLLAFILFASLSAVWREMRWMKAQHEDKAALPS</sequence>
<accession>A0ABW1Z3X4</accession>
<comment type="caution">
    <text evidence="2">The sequence shown here is derived from an EMBL/GenBank/DDBJ whole genome shotgun (WGS) entry which is preliminary data.</text>
</comment>